<gene>
    <name evidence="2" type="ORF">CVM52_12415</name>
</gene>
<dbReference type="SUPFAM" id="SSF53254">
    <property type="entry name" value="Phosphoglycerate mutase-like"/>
    <property type="match status" value="1"/>
</dbReference>
<dbReference type="SMART" id="SM00855">
    <property type="entry name" value="PGAM"/>
    <property type="match status" value="1"/>
</dbReference>
<name>A0A2M8J0R3_9RHOB</name>
<dbReference type="Pfam" id="PF00300">
    <property type="entry name" value="His_Phos_1"/>
    <property type="match status" value="1"/>
</dbReference>
<dbReference type="EMBL" id="PGTB01000045">
    <property type="protein sequence ID" value="PJE36380.1"/>
    <property type="molecule type" value="Genomic_DNA"/>
</dbReference>
<dbReference type="PANTHER" id="PTHR47623">
    <property type="entry name" value="OS09G0287300 PROTEIN"/>
    <property type="match status" value="1"/>
</dbReference>
<proteinExistence type="predicted"/>
<organism evidence="2 3">
    <name type="scientific">Pseudooceanicola lipolyticus</name>
    <dbReference type="NCBI Taxonomy" id="2029104"/>
    <lineage>
        <taxon>Bacteria</taxon>
        <taxon>Pseudomonadati</taxon>
        <taxon>Pseudomonadota</taxon>
        <taxon>Alphaproteobacteria</taxon>
        <taxon>Rhodobacterales</taxon>
        <taxon>Paracoccaceae</taxon>
        <taxon>Pseudooceanicola</taxon>
    </lineage>
</organism>
<evidence type="ECO:0000313" key="3">
    <source>
        <dbReference type="Proteomes" id="UP000231553"/>
    </source>
</evidence>
<sequence>MTLQLILMRHAKSSWDDPVAADFDRPLNGRGRRSAKALGHWLRQRGWLPDRVLCSSARRTRETLDGLRLEAGAEYLDALYHAGEEEMLACLRRAGGTRVLMIGHNPGIAAFAAQIVSAPPSHPRFADYPTGATLVAGFSAETWAQANWHEANTLDFVVPRDLPGV</sequence>
<keyword evidence="3" id="KW-1185">Reference proteome</keyword>
<dbReference type="RefSeq" id="WP_100162814.1">
    <property type="nucleotide sequence ID" value="NZ_PGTB01000045.1"/>
</dbReference>
<dbReference type="InterPro" id="IPR029033">
    <property type="entry name" value="His_PPase_superfam"/>
</dbReference>
<evidence type="ECO:0000313" key="2">
    <source>
        <dbReference type="EMBL" id="PJE36380.1"/>
    </source>
</evidence>
<reference evidence="2 3" key="1">
    <citation type="journal article" date="2018" name="Int. J. Syst. Evol. Microbiol.">
        <title>Pseudooceanicola lipolyticus sp. nov., a marine alphaproteobacterium, reclassification of Oceanicola flagellatus as Pseudooceanicola flagellatus comb. nov. and emended description of the genus Pseudooceanicola.</title>
        <authorList>
            <person name="Huang M.-M."/>
            <person name="Guo L.-L."/>
            <person name="Wu Y.-H."/>
            <person name="Lai Q.-L."/>
            <person name="Shao Z.-Z."/>
            <person name="Wang C.-S."/>
            <person name="Wu M."/>
            <person name="Xu X.-W."/>
        </authorList>
    </citation>
    <scope>NUCLEOTIDE SEQUENCE [LARGE SCALE GENOMIC DNA]</scope>
    <source>
        <strain evidence="2 3">157</strain>
    </source>
</reference>
<accession>A0A2M8J0R3</accession>
<dbReference type="AlphaFoldDB" id="A0A2M8J0R3"/>
<dbReference type="PANTHER" id="PTHR47623:SF1">
    <property type="entry name" value="OS09G0287300 PROTEIN"/>
    <property type="match status" value="1"/>
</dbReference>
<dbReference type="Proteomes" id="UP000231553">
    <property type="component" value="Unassembled WGS sequence"/>
</dbReference>
<evidence type="ECO:0000256" key="1">
    <source>
        <dbReference type="PIRSR" id="PIRSR613078-2"/>
    </source>
</evidence>
<comment type="caution">
    <text evidence="2">The sequence shown here is derived from an EMBL/GenBank/DDBJ whole genome shotgun (WGS) entry which is preliminary data.</text>
</comment>
<dbReference type="InterPro" id="IPR013078">
    <property type="entry name" value="His_Pase_superF_clade-1"/>
</dbReference>
<dbReference type="Gene3D" id="3.40.50.1240">
    <property type="entry name" value="Phosphoglycerate mutase-like"/>
    <property type="match status" value="1"/>
</dbReference>
<feature type="binding site" evidence="1">
    <location>
        <position position="59"/>
    </location>
    <ligand>
        <name>substrate</name>
    </ligand>
</feature>
<protein>
    <submittedName>
        <fullName evidence="2">Phosphoglycerate mutase</fullName>
    </submittedName>
</protein>
<dbReference type="CDD" id="cd07067">
    <property type="entry name" value="HP_PGM_like"/>
    <property type="match status" value="1"/>
</dbReference>
<dbReference type="OrthoDB" id="9810154at2"/>